<dbReference type="InterPro" id="IPR016339">
    <property type="entry name" value="Hemoglobin_trunc_I"/>
</dbReference>
<keyword evidence="5 6" id="KW-0408">Iron</keyword>
<dbReference type="Pfam" id="PF01152">
    <property type="entry name" value="Bac_globin"/>
    <property type="match status" value="1"/>
</dbReference>
<dbReference type="Gene3D" id="1.10.490.10">
    <property type="entry name" value="Globins"/>
    <property type="match status" value="1"/>
</dbReference>
<dbReference type="InterPro" id="IPR012292">
    <property type="entry name" value="Globin/Proto"/>
</dbReference>
<evidence type="ECO:0000256" key="6">
    <source>
        <dbReference type="PIRNR" id="PIRNR002030"/>
    </source>
</evidence>
<evidence type="ECO:0000256" key="4">
    <source>
        <dbReference type="ARBA" id="ARBA00022723"/>
    </source>
</evidence>
<keyword evidence="6" id="KW-0561">Oxygen transport</keyword>
<gene>
    <name evidence="7" type="primary">glbN</name>
    <name evidence="7" type="ORF">GCM10023224_14770</name>
</gene>
<proteinExistence type="inferred from homology"/>
<keyword evidence="2 6" id="KW-0813">Transport</keyword>
<accession>A0ABP9GAR8</accession>
<evidence type="ECO:0000256" key="1">
    <source>
        <dbReference type="ARBA" id="ARBA00009660"/>
    </source>
</evidence>
<evidence type="ECO:0000256" key="5">
    <source>
        <dbReference type="ARBA" id="ARBA00023004"/>
    </source>
</evidence>
<evidence type="ECO:0000256" key="2">
    <source>
        <dbReference type="ARBA" id="ARBA00022448"/>
    </source>
</evidence>
<keyword evidence="8" id="KW-1185">Reference proteome</keyword>
<dbReference type="InterPro" id="IPR009050">
    <property type="entry name" value="Globin-like_sf"/>
</dbReference>
<evidence type="ECO:0000313" key="8">
    <source>
        <dbReference type="Proteomes" id="UP001499993"/>
    </source>
</evidence>
<sequence>MTNDSATIYERIGGHEAIAAVVDDLYVRILDDPQLAGFFTGTNLTKLKGRQVEFFCAALGGPDVYDGGPMDEVHRGRGIEQSHFDQVAAHLIESLKAAGVPGATVDEIVGVVAPLSDDIVGGSGEKASAAAD</sequence>
<evidence type="ECO:0000313" key="7">
    <source>
        <dbReference type="EMBL" id="GAA4935128.1"/>
    </source>
</evidence>
<evidence type="ECO:0000256" key="3">
    <source>
        <dbReference type="ARBA" id="ARBA00022617"/>
    </source>
</evidence>
<organism evidence="7 8">
    <name type="scientific">Streptomonospora halophila</name>
    <dbReference type="NCBI Taxonomy" id="427369"/>
    <lineage>
        <taxon>Bacteria</taxon>
        <taxon>Bacillati</taxon>
        <taxon>Actinomycetota</taxon>
        <taxon>Actinomycetes</taxon>
        <taxon>Streptosporangiales</taxon>
        <taxon>Nocardiopsidaceae</taxon>
        <taxon>Streptomonospora</taxon>
    </lineage>
</organism>
<dbReference type="EMBL" id="BAABIK010000006">
    <property type="protein sequence ID" value="GAA4935128.1"/>
    <property type="molecule type" value="Genomic_DNA"/>
</dbReference>
<comment type="caution">
    <text evidence="7">The sequence shown here is derived from an EMBL/GenBank/DDBJ whole genome shotgun (WGS) entry which is preliminary data.</text>
</comment>
<dbReference type="RefSeq" id="WP_345555964.1">
    <property type="nucleotide sequence ID" value="NZ_BAABIK010000006.1"/>
</dbReference>
<protein>
    <recommendedName>
        <fullName evidence="6">Group 1 truncated hemoglobin</fullName>
    </recommendedName>
</protein>
<name>A0ABP9GAR8_9ACTN</name>
<dbReference type="PIRSF" id="PIRSF002030">
    <property type="entry name" value="Globin_Protozoa/Cyanobacteria"/>
    <property type="match status" value="1"/>
</dbReference>
<dbReference type="CDD" id="cd00454">
    <property type="entry name" value="TrHb1_N"/>
    <property type="match status" value="1"/>
</dbReference>
<dbReference type="SUPFAM" id="SSF46458">
    <property type="entry name" value="Globin-like"/>
    <property type="match status" value="1"/>
</dbReference>
<comment type="cofactor">
    <cofactor evidence="6">
        <name>heme</name>
        <dbReference type="ChEBI" id="CHEBI:30413"/>
    </cofactor>
</comment>
<comment type="similarity">
    <text evidence="1 6">Belongs to the truncated hemoglobin family. Group I subfamily.</text>
</comment>
<dbReference type="InterPro" id="IPR001486">
    <property type="entry name" value="Hemoglobin_trunc"/>
</dbReference>
<reference evidence="8" key="1">
    <citation type="journal article" date="2019" name="Int. J. Syst. Evol. Microbiol.">
        <title>The Global Catalogue of Microorganisms (GCM) 10K type strain sequencing project: providing services to taxonomists for standard genome sequencing and annotation.</title>
        <authorList>
            <consortium name="The Broad Institute Genomics Platform"/>
            <consortium name="The Broad Institute Genome Sequencing Center for Infectious Disease"/>
            <person name="Wu L."/>
            <person name="Ma J."/>
        </authorList>
    </citation>
    <scope>NUCLEOTIDE SEQUENCE [LARGE SCALE GENOMIC DNA]</scope>
    <source>
        <strain evidence="8">JCM 18123</strain>
    </source>
</reference>
<dbReference type="Proteomes" id="UP001499993">
    <property type="component" value="Unassembled WGS sequence"/>
</dbReference>
<keyword evidence="3 6" id="KW-0349">Heme</keyword>
<keyword evidence="4 6" id="KW-0479">Metal-binding</keyword>